<feature type="non-terminal residue" evidence="7">
    <location>
        <position position="1"/>
    </location>
</feature>
<proteinExistence type="inferred from homology"/>
<dbReference type="InterPro" id="IPR015943">
    <property type="entry name" value="WD40/YVTN_repeat-like_dom_sf"/>
</dbReference>
<keyword evidence="3" id="KW-0819">tRNA processing</keyword>
<dbReference type="GO" id="GO:0005634">
    <property type="term" value="C:nucleus"/>
    <property type="evidence" value="ECO:0007669"/>
    <property type="project" value="UniProtKB-SubCell"/>
</dbReference>
<feature type="repeat" description="WD" evidence="6">
    <location>
        <begin position="58"/>
        <end position="87"/>
    </location>
</feature>
<accession>A0A8H7Q925</accession>
<keyword evidence="8" id="KW-1185">Reference proteome</keyword>
<dbReference type="Gene3D" id="2.130.10.10">
    <property type="entry name" value="YVTN repeat-like/Quinoprotein amine dehydrogenase"/>
    <property type="match status" value="2"/>
</dbReference>
<evidence type="ECO:0000256" key="1">
    <source>
        <dbReference type="ARBA" id="ARBA00004123"/>
    </source>
</evidence>
<comment type="subcellular location">
    <subcellularLocation>
        <location evidence="1">Nucleus</location>
    </subcellularLocation>
</comment>
<dbReference type="GO" id="GO:0043527">
    <property type="term" value="C:tRNA methyltransferase complex"/>
    <property type="evidence" value="ECO:0007669"/>
    <property type="project" value="TreeGrafter"/>
</dbReference>
<dbReference type="PANTHER" id="PTHR16288:SF0">
    <property type="entry name" value="TRNA (GUANINE-N(7)-)-METHYLTRANSFERASE NON-CATALYTIC SUBUNIT WDR4"/>
    <property type="match status" value="1"/>
</dbReference>
<evidence type="ECO:0000256" key="4">
    <source>
        <dbReference type="ARBA" id="ARBA00022737"/>
    </source>
</evidence>
<dbReference type="EMBL" id="JAEPRA010000003">
    <property type="protein sequence ID" value="KAG2187429.1"/>
    <property type="molecule type" value="Genomic_DNA"/>
</dbReference>
<evidence type="ECO:0008006" key="9">
    <source>
        <dbReference type="Google" id="ProtNLM"/>
    </source>
</evidence>
<dbReference type="OrthoDB" id="339900at2759"/>
<evidence type="ECO:0000313" key="8">
    <source>
        <dbReference type="Proteomes" id="UP000612746"/>
    </source>
</evidence>
<dbReference type="GO" id="GO:0036265">
    <property type="term" value="P:RNA (guanine-N7)-methylation"/>
    <property type="evidence" value="ECO:0007669"/>
    <property type="project" value="InterPro"/>
</dbReference>
<name>A0A8H7Q925_9FUNG</name>
<dbReference type="Proteomes" id="UP000612746">
    <property type="component" value="Unassembled WGS sequence"/>
</dbReference>
<dbReference type="HAMAP" id="MF_03056">
    <property type="entry name" value="TRM82"/>
    <property type="match status" value="1"/>
</dbReference>
<evidence type="ECO:0000256" key="3">
    <source>
        <dbReference type="ARBA" id="ARBA00022694"/>
    </source>
</evidence>
<keyword evidence="4" id="KW-0677">Repeat</keyword>
<evidence type="ECO:0000256" key="5">
    <source>
        <dbReference type="ARBA" id="ARBA00023242"/>
    </source>
</evidence>
<dbReference type="GO" id="GO:0005829">
    <property type="term" value="C:cytosol"/>
    <property type="evidence" value="ECO:0007669"/>
    <property type="project" value="TreeGrafter"/>
</dbReference>
<sequence>MKARYTDVVQHPSQEHMVFSYGQGYYVVKTSTGEIIKQVQPSEENKSSGLEHFRTTTFSKDGKYLATTGDDKEIRVWDTTNWEQQSARPVLKRINAMQFTKDGSQVVEADKFGDVYVFPTEVSETTAAEKQEAMKKNKPIVGHVSMLTDMTLSDDEKYIITADRDEHVRVSRFPNGYNIESYCMGHTDVITNIQLLPWAPNVLATVGGDCTFRLWDFMVGKELHSLQYKSHVEKYVPEGVDANSMDPIVMKMELSTKDKIAVLSFAKAPILLVLKWDESTSSFEFNSIVETSAPVLSFGFDIEGNIWTALDDETRVAVYLRKDGSFEPTDGARTNNINTAETPE</sequence>
<dbReference type="UniPathway" id="UPA00989"/>
<keyword evidence="5" id="KW-0539">Nucleus</keyword>
<dbReference type="InterPro" id="IPR028884">
    <property type="entry name" value="Trm82"/>
</dbReference>
<protein>
    <recommendedName>
        <fullName evidence="9">tRNA (guanine-N(7)-)-methyltransferase non-catalytic subunit TRM82</fullName>
    </recommendedName>
</protein>
<dbReference type="Pfam" id="PF00400">
    <property type="entry name" value="WD40"/>
    <property type="match status" value="3"/>
</dbReference>
<evidence type="ECO:0000256" key="6">
    <source>
        <dbReference type="PROSITE-ProRule" id="PRU00221"/>
    </source>
</evidence>
<dbReference type="GO" id="GO:0006400">
    <property type="term" value="P:tRNA modification"/>
    <property type="evidence" value="ECO:0007669"/>
    <property type="project" value="TreeGrafter"/>
</dbReference>
<dbReference type="AlphaFoldDB" id="A0A8H7Q925"/>
<dbReference type="InterPro" id="IPR036322">
    <property type="entry name" value="WD40_repeat_dom_sf"/>
</dbReference>
<gene>
    <name evidence="7" type="ORF">INT44_005117</name>
</gene>
<evidence type="ECO:0000313" key="7">
    <source>
        <dbReference type="EMBL" id="KAG2187429.1"/>
    </source>
</evidence>
<keyword evidence="2 6" id="KW-0853">WD repeat</keyword>
<dbReference type="PROSITE" id="PS50082">
    <property type="entry name" value="WD_REPEATS_2"/>
    <property type="match status" value="2"/>
</dbReference>
<comment type="caution">
    <text evidence="7">The sequence shown here is derived from an EMBL/GenBank/DDBJ whole genome shotgun (WGS) entry which is preliminary data.</text>
</comment>
<evidence type="ECO:0000256" key="2">
    <source>
        <dbReference type="ARBA" id="ARBA00022574"/>
    </source>
</evidence>
<feature type="repeat" description="WD" evidence="6">
    <location>
        <begin position="183"/>
        <end position="225"/>
    </location>
</feature>
<dbReference type="SUPFAM" id="SSF50978">
    <property type="entry name" value="WD40 repeat-like"/>
    <property type="match status" value="1"/>
</dbReference>
<dbReference type="PANTHER" id="PTHR16288">
    <property type="entry name" value="WD40 REPEAT PROTEIN 4"/>
    <property type="match status" value="1"/>
</dbReference>
<reference evidence="7" key="1">
    <citation type="submission" date="2020-12" db="EMBL/GenBank/DDBJ databases">
        <title>Metabolic potential, ecology and presence of endohyphal bacteria is reflected in genomic diversity of Mucoromycotina.</title>
        <authorList>
            <person name="Muszewska A."/>
            <person name="Okrasinska A."/>
            <person name="Steczkiewicz K."/>
            <person name="Drgas O."/>
            <person name="Orlowska M."/>
            <person name="Perlinska-Lenart U."/>
            <person name="Aleksandrzak-Piekarczyk T."/>
            <person name="Szatraj K."/>
            <person name="Zielenkiewicz U."/>
            <person name="Pilsyk S."/>
            <person name="Malc E."/>
            <person name="Mieczkowski P."/>
            <person name="Kruszewska J.S."/>
            <person name="Biernat P."/>
            <person name="Pawlowska J."/>
        </authorList>
    </citation>
    <scope>NUCLEOTIDE SEQUENCE</scope>
    <source>
        <strain evidence="7">WA0000051536</strain>
    </source>
</reference>
<dbReference type="SMART" id="SM00320">
    <property type="entry name" value="WD40"/>
    <property type="match status" value="3"/>
</dbReference>
<dbReference type="InterPro" id="IPR001680">
    <property type="entry name" value="WD40_rpt"/>
</dbReference>
<organism evidence="7 8">
    <name type="scientific">Umbelopsis vinacea</name>
    <dbReference type="NCBI Taxonomy" id="44442"/>
    <lineage>
        <taxon>Eukaryota</taxon>
        <taxon>Fungi</taxon>
        <taxon>Fungi incertae sedis</taxon>
        <taxon>Mucoromycota</taxon>
        <taxon>Mucoromycotina</taxon>
        <taxon>Umbelopsidomycetes</taxon>
        <taxon>Umbelopsidales</taxon>
        <taxon>Umbelopsidaceae</taxon>
        <taxon>Umbelopsis</taxon>
    </lineage>
</organism>